<dbReference type="AlphaFoldDB" id="A0A0F4G9W9"/>
<organism evidence="2 3">
    <name type="scientific">Zymoseptoria brevis</name>
    <dbReference type="NCBI Taxonomy" id="1047168"/>
    <lineage>
        <taxon>Eukaryota</taxon>
        <taxon>Fungi</taxon>
        <taxon>Dikarya</taxon>
        <taxon>Ascomycota</taxon>
        <taxon>Pezizomycotina</taxon>
        <taxon>Dothideomycetes</taxon>
        <taxon>Dothideomycetidae</taxon>
        <taxon>Mycosphaerellales</taxon>
        <taxon>Mycosphaerellaceae</taxon>
        <taxon>Zymoseptoria</taxon>
    </lineage>
</organism>
<dbReference type="OrthoDB" id="2423195at2759"/>
<accession>A0A0F4G9W9</accession>
<gene>
    <name evidence="2" type="ORF">TI39_contig4460g00001</name>
</gene>
<dbReference type="InterPro" id="IPR027417">
    <property type="entry name" value="P-loop_NTPase"/>
</dbReference>
<evidence type="ECO:0000313" key="3">
    <source>
        <dbReference type="Proteomes" id="UP000033647"/>
    </source>
</evidence>
<dbReference type="GO" id="GO:0005524">
    <property type="term" value="F:ATP binding"/>
    <property type="evidence" value="ECO:0007669"/>
    <property type="project" value="InterPro"/>
</dbReference>
<dbReference type="Pfam" id="PF00004">
    <property type="entry name" value="AAA"/>
    <property type="match status" value="1"/>
</dbReference>
<dbReference type="Gene3D" id="3.40.50.300">
    <property type="entry name" value="P-loop containing nucleotide triphosphate hydrolases"/>
    <property type="match status" value="1"/>
</dbReference>
<reference evidence="2 3" key="1">
    <citation type="submission" date="2015-03" db="EMBL/GenBank/DDBJ databases">
        <title>RNA-seq based gene annotation and comparative genomics of four Zymoseptoria species reveal species-specific pathogenicity related genes and transposable element activity.</title>
        <authorList>
            <person name="Grandaubert J."/>
            <person name="Bhattacharyya A."/>
            <person name="Stukenbrock E.H."/>
        </authorList>
    </citation>
    <scope>NUCLEOTIDE SEQUENCE [LARGE SCALE GENOMIC DNA]</scope>
    <source>
        <strain evidence="2 3">Zb18110</strain>
    </source>
</reference>
<sequence length="206" mass="22928">MQGTLPRVGAQYHFKRPFCENVLDMDPRQEIQFAFLFKGPPGTGKKTTARKMGKVYYDMGSLSKAEVTKRLLESALAKVLFIDEAYRLAGGHISQGALDELVDGLTNERFFRKLIVILGGYDADIDKLLWMNPGLSSGFPEEIVFKPFPPMYTSLFTFSPRGRVPCQQKRDGVSIVGTVREDSSAVFVRGRTLDHISVGIVASLCQ</sequence>
<dbReference type="CDD" id="cd00009">
    <property type="entry name" value="AAA"/>
    <property type="match status" value="1"/>
</dbReference>
<evidence type="ECO:0000313" key="2">
    <source>
        <dbReference type="EMBL" id="KJX93000.1"/>
    </source>
</evidence>
<dbReference type="InterPro" id="IPR003959">
    <property type="entry name" value="ATPase_AAA_core"/>
</dbReference>
<proteinExistence type="predicted"/>
<protein>
    <recommendedName>
        <fullName evidence="1">ATPase AAA-type core domain-containing protein</fullName>
    </recommendedName>
</protein>
<dbReference type="PANTHER" id="PTHR43392:SF2">
    <property type="entry name" value="AAA-TYPE ATPASE FAMILY PROTEIN _ ANKYRIN REPEAT FAMILY PROTEIN"/>
    <property type="match status" value="1"/>
</dbReference>
<dbReference type="Proteomes" id="UP000033647">
    <property type="component" value="Unassembled WGS sequence"/>
</dbReference>
<dbReference type="PANTHER" id="PTHR43392">
    <property type="entry name" value="AAA-TYPE ATPASE FAMILY PROTEIN / ANKYRIN REPEAT FAMILY PROTEIN"/>
    <property type="match status" value="1"/>
</dbReference>
<keyword evidence="3" id="KW-1185">Reference proteome</keyword>
<name>A0A0F4G9W9_9PEZI</name>
<dbReference type="GO" id="GO:0016887">
    <property type="term" value="F:ATP hydrolysis activity"/>
    <property type="evidence" value="ECO:0007669"/>
    <property type="project" value="InterPro"/>
</dbReference>
<dbReference type="EMBL" id="LAFY01004419">
    <property type="protein sequence ID" value="KJX93000.1"/>
    <property type="molecule type" value="Genomic_DNA"/>
</dbReference>
<dbReference type="InterPro" id="IPR050773">
    <property type="entry name" value="CbxX/CfxQ_RuBisCO_ESX"/>
</dbReference>
<evidence type="ECO:0000259" key="1">
    <source>
        <dbReference type="Pfam" id="PF00004"/>
    </source>
</evidence>
<dbReference type="STRING" id="1047168.A0A0F4G9W9"/>
<feature type="domain" description="ATPase AAA-type core" evidence="1">
    <location>
        <begin position="36"/>
        <end position="122"/>
    </location>
</feature>
<dbReference type="SUPFAM" id="SSF52540">
    <property type="entry name" value="P-loop containing nucleoside triphosphate hydrolases"/>
    <property type="match status" value="1"/>
</dbReference>
<comment type="caution">
    <text evidence="2">The sequence shown here is derived from an EMBL/GenBank/DDBJ whole genome shotgun (WGS) entry which is preliminary data.</text>
</comment>